<sequence>MPLIVAKRLLLTQVFSNLISNAIKHHHRPDGQIIVSATEKGDGYEFIISDDGPGIAPEHHEKIFGIFQTLKAKDTKDSTGIGLSIVKKILETEGGAIVLESELGMGTTFRFTWPKQPQTLKDDTANLVQI</sequence>
<dbReference type="AlphaFoldDB" id="A0A2T1M025"/>
<keyword evidence="8" id="KW-1185">Reference proteome</keyword>
<comment type="caution">
    <text evidence="7">The sequence shown here is derived from an EMBL/GenBank/DDBJ whole genome shotgun (WGS) entry which is preliminary data.</text>
</comment>
<name>A0A2T1M025_9CHRO</name>
<accession>A0A2T1M025</accession>
<feature type="domain" description="Histidine kinase" evidence="6">
    <location>
        <begin position="1"/>
        <end position="117"/>
    </location>
</feature>
<dbReference type="InterPro" id="IPR036890">
    <property type="entry name" value="HATPase_C_sf"/>
</dbReference>
<dbReference type="Pfam" id="PF02518">
    <property type="entry name" value="HATPase_c"/>
    <property type="match status" value="1"/>
</dbReference>
<proteinExistence type="predicted"/>
<reference evidence="7 8" key="2">
    <citation type="submission" date="2018-03" db="EMBL/GenBank/DDBJ databases">
        <authorList>
            <person name="Keele B.F."/>
        </authorList>
    </citation>
    <scope>NUCLEOTIDE SEQUENCE [LARGE SCALE GENOMIC DNA]</scope>
    <source>
        <strain evidence="7 8">CCALA 016</strain>
    </source>
</reference>
<dbReference type="InterPro" id="IPR003594">
    <property type="entry name" value="HATPase_dom"/>
</dbReference>
<dbReference type="InterPro" id="IPR050736">
    <property type="entry name" value="Sensor_HK_Regulatory"/>
</dbReference>
<dbReference type="PANTHER" id="PTHR43711:SF31">
    <property type="entry name" value="HISTIDINE KINASE"/>
    <property type="match status" value="1"/>
</dbReference>
<protein>
    <recommendedName>
        <fullName evidence="2">histidine kinase</fullName>
        <ecNumber evidence="2">2.7.13.3</ecNumber>
    </recommendedName>
</protein>
<gene>
    <name evidence="7" type="ORF">C7H19_08050</name>
</gene>
<comment type="catalytic activity">
    <reaction evidence="1">
        <text>ATP + protein L-histidine = ADP + protein N-phospho-L-histidine.</text>
        <dbReference type="EC" id="2.7.13.3"/>
    </reaction>
</comment>
<evidence type="ECO:0000256" key="5">
    <source>
        <dbReference type="ARBA" id="ARBA00023012"/>
    </source>
</evidence>
<dbReference type="EMBL" id="PXOH01000006">
    <property type="protein sequence ID" value="PSF38003.1"/>
    <property type="molecule type" value="Genomic_DNA"/>
</dbReference>
<dbReference type="Gene3D" id="3.30.565.10">
    <property type="entry name" value="Histidine kinase-like ATPase, C-terminal domain"/>
    <property type="match status" value="1"/>
</dbReference>
<evidence type="ECO:0000313" key="7">
    <source>
        <dbReference type="EMBL" id="PSF38003.1"/>
    </source>
</evidence>
<dbReference type="PROSITE" id="PS50109">
    <property type="entry name" value="HIS_KIN"/>
    <property type="match status" value="1"/>
</dbReference>
<evidence type="ECO:0000256" key="4">
    <source>
        <dbReference type="ARBA" id="ARBA00022777"/>
    </source>
</evidence>
<organism evidence="7 8">
    <name type="scientific">Aphanothece hegewaldii CCALA 016</name>
    <dbReference type="NCBI Taxonomy" id="2107694"/>
    <lineage>
        <taxon>Bacteria</taxon>
        <taxon>Bacillati</taxon>
        <taxon>Cyanobacteriota</taxon>
        <taxon>Cyanophyceae</taxon>
        <taxon>Oscillatoriophycideae</taxon>
        <taxon>Chroococcales</taxon>
        <taxon>Aphanothecaceae</taxon>
        <taxon>Aphanothece</taxon>
    </lineage>
</organism>
<dbReference type="EC" id="2.7.13.3" evidence="2"/>
<dbReference type="InterPro" id="IPR005467">
    <property type="entry name" value="His_kinase_dom"/>
</dbReference>
<evidence type="ECO:0000259" key="6">
    <source>
        <dbReference type="PROSITE" id="PS50109"/>
    </source>
</evidence>
<dbReference type="InterPro" id="IPR004358">
    <property type="entry name" value="Sig_transdc_His_kin-like_C"/>
</dbReference>
<dbReference type="SMART" id="SM00387">
    <property type="entry name" value="HATPase_c"/>
    <property type="match status" value="1"/>
</dbReference>
<dbReference type="GO" id="GO:0004673">
    <property type="term" value="F:protein histidine kinase activity"/>
    <property type="evidence" value="ECO:0007669"/>
    <property type="project" value="UniProtKB-EC"/>
</dbReference>
<reference evidence="7 8" key="1">
    <citation type="submission" date="2018-03" db="EMBL/GenBank/DDBJ databases">
        <title>The ancient ancestry and fast evolution of plastids.</title>
        <authorList>
            <person name="Moore K.R."/>
            <person name="Magnabosco C."/>
            <person name="Momper L."/>
            <person name="Gold D.A."/>
            <person name="Bosak T."/>
            <person name="Fournier G.P."/>
        </authorList>
    </citation>
    <scope>NUCLEOTIDE SEQUENCE [LARGE SCALE GENOMIC DNA]</scope>
    <source>
        <strain evidence="7 8">CCALA 016</strain>
    </source>
</reference>
<evidence type="ECO:0000313" key="8">
    <source>
        <dbReference type="Proteomes" id="UP000239001"/>
    </source>
</evidence>
<dbReference type="PANTHER" id="PTHR43711">
    <property type="entry name" value="TWO-COMPONENT HISTIDINE KINASE"/>
    <property type="match status" value="1"/>
</dbReference>
<dbReference type="OrthoDB" id="9808408at2"/>
<dbReference type="GO" id="GO:0000160">
    <property type="term" value="P:phosphorelay signal transduction system"/>
    <property type="evidence" value="ECO:0007669"/>
    <property type="project" value="UniProtKB-KW"/>
</dbReference>
<evidence type="ECO:0000256" key="2">
    <source>
        <dbReference type="ARBA" id="ARBA00012438"/>
    </source>
</evidence>
<evidence type="ECO:0000256" key="1">
    <source>
        <dbReference type="ARBA" id="ARBA00000085"/>
    </source>
</evidence>
<keyword evidence="4" id="KW-0418">Kinase</keyword>
<dbReference type="CDD" id="cd00075">
    <property type="entry name" value="HATPase"/>
    <property type="match status" value="1"/>
</dbReference>
<keyword evidence="3" id="KW-0808">Transferase</keyword>
<dbReference type="SUPFAM" id="SSF55874">
    <property type="entry name" value="ATPase domain of HSP90 chaperone/DNA topoisomerase II/histidine kinase"/>
    <property type="match status" value="1"/>
</dbReference>
<dbReference type="Proteomes" id="UP000239001">
    <property type="component" value="Unassembled WGS sequence"/>
</dbReference>
<evidence type="ECO:0000256" key="3">
    <source>
        <dbReference type="ARBA" id="ARBA00022679"/>
    </source>
</evidence>
<keyword evidence="5" id="KW-0902">Two-component regulatory system</keyword>
<dbReference type="PRINTS" id="PR00344">
    <property type="entry name" value="BCTRLSENSOR"/>
</dbReference>